<sequence>MKRVATMLGLAVLAALAWLVPAAAQATAPPEFAGGYVIDDTSQAVLGTDQERLESEVREFAAEHGVQLFVVYVDRFSDPNDPEAWGAATAQKNFLGDDGVLLSVAVEDRLFDLNAAQSLISDEQYTRLTNDFVRPALKQSDWTGVVGTTLSGIDQVVLNPASNGTGVAVAVVGGVVVVGGVAAGVLVARKKKRARAAAEGEAAATMQELEAQASGLLVRVDDDVRSSEQELGFAQAQFGAAAAEPFAAAIADARAQLQAAFELRQKLDDDVPDTDEDRRAWLTEIIDRCSGAKASLDEHTESFSRLREVEQRAPEVLAQLGAALPAARTQLDAARATVAGLAASYAESIVGQLQRNLDEADTRLVFVAECLGSAEQEIAAGTPAAAAVTLRAAEAALDQASTLSRSPETTAAELAESARQLDAATADLRADLQTVAQLIGGAAEGDRQALEAAAQQVNAVLAAGTQGDPVRALTAVAAANVQIDAAIGGAREAAERTRRAEAARDEALVPARAEVLAAEQFIETRRGAIGAEARTRLAEAQRQLQLAESYAQSDPARSYQCAQQATQYARAASQLAGSDVNGWGGGGGYGGGGYGGGARSDGSFGGAVLGGILGGLLSGGSGGGSSGGWSGSSGGGGFRGGWGGGSSGGGGGGGGRRGGGGRF</sequence>
<dbReference type="Pfam" id="PF04536">
    <property type="entry name" value="TPM_phosphatase"/>
    <property type="match status" value="1"/>
</dbReference>
<proteinExistence type="predicted"/>
<keyword evidence="2" id="KW-0472">Membrane</keyword>
<dbReference type="InterPro" id="IPR007621">
    <property type="entry name" value="TPM_dom"/>
</dbReference>
<protein>
    <submittedName>
        <fullName evidence="5">TLP18.3/Psb32/MOLO-1 phosphatase superfamily protein</fullName>
    </submittedName>
</protein>
<name>A0A4Q7U1F5_9MICO</name>
<keyword evidence="2" id="KW-1133">Transmembrane helix</keyword>
<keyword evidence="6" id="KW-1185">Reference proteome</keyword>
<evidence type="ECO:0000256" key="2">
    <source>
        <dbReference type="SAM" id="Phobius"/>
    </source>
</evidence>
<reference evidence="5 6" key="1">
    <citation type="journal article" date="2015" name="Stand. Genomic Sci.">
        <title>Genomic Encyclopedia of Bacterial and Archaeal Type Strains, Phase III: the genomes of soil and plant-associated and newly described type strains.</title>
        <authorList>
            <person name="Whitman W.B."/>
            <person name="Woyke T."/>
            <person name="Klenk H.P."/>
            <person name="Zhou Y."/>
            <person name="Lilburn T.G."/>
            <person name="Beck B.J."/>
            <person name="De Vos P."/>
            <person name="Vandamme P."/>
            <person name="Eisen J.A."/>
            <person name="Garrity G."/>
            <person name="Hugenholtz P."/>
            <person name="Kyrpides N.C."/>
        </authorList>
    </citation>
    <scope>NUCLEOTIDE SEQUENCE [LARGE SCALE GENOMIC DNA]</scope>
    <source>
        <strain evidence="5 6">RF6</strain>
    </source>
</reference>
<comment type="caution">
    <text evidence="5">The sequence shown here is derived from an EMBL/GenBank/DDBJ whole genome shotgun (WGS) entry which is preliminary data.</text>
</comment>
<evidence type="ECO:0000256" key="3">
    <source>
        <dbReference type="SAM" id="SignalP"/>
    </source>
</evidence>
<organism evidence="5 6">
    <name type="scientific">Leucobacter luti</name>
    <dbReference type="NCBI Taxonomy" id="340320"/>
    <lineage>
        <taxon>Bacteria</taxon>
        <taxon>Bacillati</taxon>
        <taxon>Actinomycetota</taxon>
        <taxon>Actinomycetes</taxon>
        <taxon>Micrococcales</taxon>
        <taxon>Microbacteriaceae</taxon>
        <taxon>Leucobacter</taxon>
    </lineage>
</organism>
<feature type="signal peptide" evidence="3">
    <location>
        <begin position="1"/>
        <end position="26"/>
    </location>
</feature>
<feature type="domain" description="TPM" evidence="4">
    <location>
        <begin position="45"/>
        <end position="153"/>
    </location>
</feature>
<evidence type="ECO:0000313" key="5">
    <source>
        <dbReference type="EMBL" id="RZT66580.1"/>
    </source>
</evidence>
<dbReference type="OrthoDB" id="5105562at2"/>
<evidence type="ECO:0000259" key="4">
    <source>
        <dbReference type="Pfam" id="PF04536"/>
    </source>
</evidence>
<dbReference type="RefSeq" id="WP_130452951.1">
    <property type="nucleotide sequence ID" value="NZ_QYAG01000001.1"/>
</dbReference>
<feature type="region of interest" description="Disordered" evidence="1">
    <location>
        <begin position="623"/>
        <end position="663"/>
    </location>
</feature>
<dbReference type="EMBL" id="SHKI01000003">
    <property type="protein sequence ID" value="RZT66580.1"/>
    <property type="molecule type" value="Genomic_DNA"/>
</dbReference>
<feature type="transmembrane region" description="Helical" evidence="2">
    <location>
        <begin position="167"/>
        <end position="188"/>
    </location>
</feature>
<dbReference type="Proteomes" id="UP000291832">
    <property type="component" value="Unassembled WGS sequence"/>
</dbReference>
<feature type="chain" id="PRO_5021027415" evidence="3">
    <location>
        <begin position="27"/>
        <end position="663"/>
    </location>
</feature>
<dbReference type="Gene3D" id="3.10.310.50">
    <property type="match status" value="1"/>
</dbReference>
<accession>A0A4Q7U1F5</accession>
<keyword evidence="2" id="KW-0812">Transmembrane</keyword>
<evidence type="ECO:0000313" key="6">
    <source>
        <dbReference type="Proteomes" id="UP000291832"/>
    </source>
</evidence>
<evidence type="ECO:0000256" key="1">
    <source>
        <dbReference type="SAM" id="MobiDB-lite"/>
    </source>
</evidence>
<keyword evidence="3" id="KW-0732">Signal</keyword>
<dbReference type="AlphaFoldDB" id="A0A4Q7U1F5"/>
<gene>
    <name evidence="5" type="ORF">EV139_0700</name>
</gene>